<sequence length="204" mass="22927">MSLNIDGPILTFFSSLEYITDILTGLVATAQWPVSTTALNANCSPRVINLAVSKKFHPNFVASRPVPIEVSLSARNAKPSPRLRVLAVPIVRHSVCKLVEFQKSKLYEDKKDSVSSSTNYSQLEILEIRKLPRSYNRMSQQIQQPFPKSTLNIKTPPRLVELSIPLSRKLIKDTYNPFKVNPTSQHAVASERLTELAKPKTHHL</sequence>
<gene>
    <name evidence="2" type="ORF">OCBIM_22013840mg</name>
</gene>
<evidence type="ECO:0000256" key="1">
    <source>
        <dbReference type="ARBA" id="ARBA00022737"/>
    </source>
</evidence>
<keyword evidence="1" id="KW-0677">Repeat</keyword>
<dbReference type="InterPro" id="IPR042401">
    <property type="entry name" value="SPMAP2-like"/>
</dbReference>
<dbReference type="SMART" id="SM00705">
    <property type="entry name" value="THEG"/>
    <property type="match status" value="4"/>
</dbReference>
<dbReference type="PANTHER" id="PTHR15901">
    <property type="entry name" value="TESTICULAR HAPLOID EXPRESSED GENE PROTEIN"/>
    <property type="match status" value="1"/>
</dbReference>
<dbReference type="EMBL" id="KQ418068">
    <property type="protein sequence ID" value="KOF88995.1"/>
    <property type="molecule type" value="Genomic_DNA"/>
</dbReference>
<dbReference type="PANTHER" id="PTHR15901:SF16">
    <property type="entry name" value="TESTICULAR HAPLOID EXPRESSED GENE PROTEIN"/>
    <property type="match status" value="1"/>
</dbReference>
<accession>A0A0L8HJN6</accession>
<name>A0A0L8HJN6_OCTBM</name>
<organism evidence="2">
    <name type="scientific">Octopus bimaculoides</name>
    <name type="common">California two-spotted octopus</name>
    <dbReference type="NCBI Taxonomy" id="37653"/>
    <lineage>
        <taxon>Eukaryota</taxon>
        <taxon>Metazoa</taxon>
        <taxon>Spiralia</taxon>
        <taxon>Lophotrochozoa</taxon>
        <taxon>Mollusca</taxon>
        <taxon>Cephalopoda</taxon>
        <taxon>Coleoidea</taxon>
        <taxon>Octopodiformes</taxon>
        <taxon>Octopoda</taxon>
        <taxon>Incirrata</taxon>
        <taxon>Octopodidae</taxon>
        <taxon>Octopus</taxon>
    </lineage>
</organism>
<reference evidence="2" key="1">
    <citation type="submission" date="2015-07" db="EMBL/GenBank/DDBJ databases">
        <title>MeaNS - Measles Nucleotide Surveillance Program.</title>
        <authorList>
            <person name="Tran T."/>
            <person name="Druce J."/>
        </authorList>
    </citation>
    <scope>NUCLEOTIDE SEQUENCE</scope>
    <source>
        <strain evidence="2">UCB-OBI-ISO-001</strain>
        <tissue evidence="2">Gonad</tissue>
    </source>
</reference>
<dbReference type="InterPro" id="IPR006623">
    <property type="entry name" value="THEG"/>
</dbReference>
<dbReference type="AlphaFoldDB" id="A0A0L8HJN6"/>
<dbReference type="OrthoDB" id="25466at2759"/>
<proteinExistence type="predicted"/>
<evidence type="ECO:0000313" key="2">
    <source>
        <dbReference type="EMBL" id="KOF88995.1"/>
    </source>
</evidence>
<protein>
    <submittedName>
        <fullName evidence="2">Uncharacterized protein</fullName>
    </submittedName>
</protein>
<dbReference type="Pfam" id="PF14912">
    <property type="entry name" value="THEG"/>
    <property type="match status" value="2"/>
</dbReference>